<dbReference type="EMBL" id="AP027142">
    <property type="protein sequence ID" value="BDV35564.1"/>
    <property type="molecule type" value="Genomic_DNA"/>
</dbReference>
<dbReference type="Proteomes" id="UP001317629">
    <property type="component" value="Chromosome"/>
</dbReference>
<keyword evidence="3" id="KW-1185">Reference proteome</keyword>
<proteinExistence type="predicted"/>
<dbReference type="RefSeq" id="WP_281929017.1">
    <property type="nucleotide sequence ID" value="NZ_AP027142.1"/>
</dbReference>
<reference evidence="2 3" key="1">
    <citation type="journal article" date="2023" name="Int. J. Syst. Evol. Microbiol.">
        <title>Methylocystis iwaonis sp. nov., a type II methane-oxidizing bacterium from surface soil of a rice paddy field in Japan, and emended description of the genus Methylocystis (ex Whittenbury et al. 1970) Bowman et al. 1993.</title>
        <authorList>
            <person name="Kaise H."/>
            <person name="Sawadogo J.B."/>
            <person name="Alam M.S."/>
            <person name="Ueno C."/>
            <person name="Dianou D."/>
            <person name="Shinjo R."/>
            <person name="Asakawa S."/>
        </authorList>
    </citation>
    <scope>NUCLEOTIDE SEQUENCE [LARGE SCALE GENOMIC DNA]</scope>
    <source>
        <strain evidence="2 3">SS37A-Re</strain>
    </source>
</reference>
<evidence type="ECO:0000256" key="1">
    <source>
        <dbReference type="SAM" id="SignalP"/>
    </source>
</evidence>
<keyword evidence="1" id="KW-0732">Signal</keyword>
<accession>A0ABM8ECD9</accession>
<evidence type="ECO:0000313" key="3">
    <source>
        <dbReference type="Proteomes" id="UP001317629"/>
    </source>
</evidence>
<protein>
    <submittedName>
        <fullName evidence="2">Uncharacterized protein</fullName>
    </submittedName>
</protein>
<gene>
    <name evidence="2" type="ORF">SS37A_30930</name>
</gene>
<organism evidence="2 3">
    <name type="scientific">Methylocystis iwaonis</name>
    <dbReference type="NCBI Taxonomy" id="2885079"/>
    <lineage>
        <taxon>Bacteria</taxon>
        <taxon>Pseudomonadati</taxon>
        <taxon>Pseudomonadota</taxon>
        <taxon>Alphaproteobacteria</taxon>
        <taxon>Hyphomicrobiales</taxon>
        <taxon>Methylocystaceae</taxon>
        <taxon>Methylocystis</taxon>
    </lineage>
</organism>
<evidence type="ECO:0000313" key="2">
    <source>
        <dbReference type="EMBL" id="BDV35564.1"/>
    </source>
</evidence>
<feature type="chain" id="PRO_5046494044" evidence="1">
    <location>
        <begin position="20"/>
        <end position="72"/>
    </location>
</feature>
<sequence>MPKRLMMMAALLLATTLPAASQSQEHREHSAMQHLGGHYRHMHRDWSGEKGRHVHSVCWDWDAGEGWVWICR</sequence>
<feature type="signal peptide" evidence="1">
    <location>
        <begin position="1"/>
        <end position="19"/>
    </location>
</feature>
<name>A0ABM8ECD9_9HYPH</name>